<evidence type="ECO:0000256" key="5">
    <source>
        <dbReference type="ARBA" id="ARBA00023136"/>
    </source>
</evidence>
<sequence length="318" mass="34112">MTFSFLGGLGMFLYGMQIMAGGLENLSGNRIKTMISSITTNHYKGIAVGAIVTALIQSSSATSIMVVGMVNAGIMNLTQAAGVIMGANIGTTITAWLISLSEWTVCFRPEIIAPLIVGLGSFFLLFAKSDRKKVIAEISVGFGILFIGLNFMSDAMEPVQHISIFYSTFKLLGTYPLLGILAGAIVTALIQSSSASVGILQTMAINGFVGWNTAIFITLGQNIGTCVTALLSSINTDRTAKQAAVFHLLFNLLGAIIIGPVFILIFTLNPDFAHSRINSIQISIFHTVFNIVNTLILLPFISQLVDITKFFVKERKIV</sequence>
<evidence type="ECO:0000256" key="1">
    <source>
        <dbReference type="ARBA" id="ARBA00004651"/>
    </source>
</evidence>
<reference evidence="7 8" key="1">
    <citation type="submission" date="2018-07" db="EMBL/GenBank/DDBJ databases">
        <title>Anaerosacharophilus polymeroproducens gen. nov. sp. nov., an anaerobic bacterium isolated from salt field.</title>
        <authorList>
            <person name="Kim W."/>
            <person name="Yang S.-H."/>
            <person name="Oh J."/>
            <person name="Lee J.-H."/>
            <person name="Kwon K.K."/>
        </authorList>
    </citation>
    <scope>NUCLEOTIDE SEQUENCE [LARGE SCALE GENOMIC DNA]</scope>
    <source>
        <strain evidence="7 8">MCWD5</strain>
    </source>
</reference>
<dbReference type="NCBIfam" id="TIGR00704">
    <property type="entry name" value="NaPi_cotrn_rel"/>
    <property type="match status" value="1"/>
</dbReference>
<feature type="transmembrane region" description="Helical" evidence="6">
    <location>
        <begin position="134"/>
        <end position="152"/>
    </location>
</feature>
<dbReference type="InterPro" id="IPR003841">
    <property type="entry name" value="Na/Pi_transpt"/>
</dbReference>
<name>A0A371AUV0_9FIRM</name>
<dbReference type="EMBL" id="QRCT01000029">
    <property type="protein sequence ID" value="RDU23319.1"/>
    <property type="molecule type" value="Genomic_DNA"/>
</dbReference>
<evidence type="ECO:0000256" key="4">
    <source>
        <dbReference type="ARBA" id="ARBA00022989"/>
    </source>
</evidence>
<dbReference type="Proteomes" id="UP000255036">
    <property type="component" value="Unassembled WGS sequence"/>
</dbReference>
<evidence type="ECO:0000256" key="3">
    <source>
        <dbReference type="ARBA" id="ARBA00022692"/>
    </source>
</evidence>
<dbReference type="OrthoDB" id="9763003at2"/>
<dbReference type="Pfam" id="PF02690">
    <property type="entry name" value="Na_Pi_cotrans"/>
    <property type="match status" value="2"/>
</dbReference>
<dbReference type="GO" id="GO:0044341">
    <property type="term" value="P:sodium-dependent phosphate transport"/>
    <property type="evidence" value="ECO:0007669"/>
    <property type="project" value="InterPro"/>
</dbReference>
<keyword evidence="5 6" id="KW-0472">Membrane</keyword>
<evidence type="ECO:0000256" key="6">
    <source>
        <dbReference type="SAM" id="Phobius"/>
    </source>
</evidence>
<keyword evidence="4 6" id="KW-1133">Transmembrane helix</keyword>
<dbReference type="PANTHER" id="PTHR10010:SF46">
    <property type="entry name" value="SODIUM-DEPENDENT PHOSPHATE TRANSPORT PROTEIN 2B"/>
    <property type="match status" value="1"/>
</dbReference>
<proteinExistence type="predicted"/>
<dbReference type="PANTHER" id="PTHR10010">
    <property type="entry name" value="SOLUTE CARRIER FAMILY 34 SODIUM PHOSPHATE , MEMBER 2-RELATED"/>
    <property type="match status" value="1"/>
</dbReference>
<keyword evidence="2" id="KW-1003">Cell membrane</keyword>
<dbReference type="InterPro" id="IPR004633">
    <property type="entry name" value="NaPi_cotrn-rel/YqeW-like"/>
</dbReference>
<evidence type="ECO:0000313" key="8">
    <source>
        <dbReference type="Proteomes" id="UP000255036"/>
    </source>
</evidence>
<evidence type="ECO:0000313" key="7">
    <source>
        <dbReference type="EMBL" id="RDU23319.1"/>
    </source>
</evidence>
<accession>A0A371AUV0</accession>
<feature type="transmembrane region" description="Helical" evidence="6">
    <location>
        <begin position="280"/>
        <end position="301"/>
    </location>
</feature>
<feature type="transmembrane region" description="Helical" evidence="6">
    <location>
        <begin position="80"/>
        <end position="99"/>
    </location>
</feature>
<dbReference type="NCBIfam" id="NF037997">
    <property type="entry name" value="Na_Pi_symport"/>
    <property type="match status" value="1"/>
</dbReference>
<keyword evidence="3 6" id="KW-0812">Transmembrane</keyword>
<feature type="transmembrane region" description="Helical" evidence="6">
    <location>
        <begin position="211"/>
        <end position="232"/>
    </location>
</feature>
<dbReference type="RefSeq" id="WP_115482135.1">
    <property type="nucleotide sequence ID" value="NZ_QRCT01000029.1"/>
</dbReference>
<feature type="transmembrane region" description="Helical" evidence="6">
    <location>
        <begin position="244"/>
        <end position="268"/>
    </location>
</feature>
<dbReference type="GO" id="GO:0005436">
    <property type="term" value="F:sodium:phosphate symporter activity"/>
    <property type="evidence" value="ECO:0007669"/>
    <property type="project" value="InterPro"/>
</dbReference>
<protein>
    <submittedName>
        <fullName evidence="7">Na/Pi cotransporter family protein</fullName>
    </submittedName>
</protein>
<dbReference type="GO" id="GO:0005886">
    <property type="term" value="C:plasma membrane"/>
    <property type="evidence" value="ECO:0007669"/>
    <property type="project" value="UniProtKB-SubCell"/>
</dbReference>
<comment type="caution">
    <text evidence="7">The sequence shown here is derived from an EMBL/GenBank/DDBJ whole genome shotgun (WGS) entry which is preliminary data.</text>
</comment>
<evidence type="ECO:0000256" key="2">
    <source>
        <dbReference type="ARBA" id="ARBA00022475"/>
    </source>
</evidence>
<gene>
    <name evidence="7" type="ORF">DWV06_10185</name>
</gene>
<feature type="transmembrane region" description="Helical" evidence="6">
    <location>
        <begin position="172"/>
        <end position="190"/>
    </location>
</feature>
<feature type="transmembrane region" description="Helical" evidence="6">
    <location>
        <begin position="46"/>
        <end position="68"/>
    </location>
</feature>
<dbReference type="AlphaFoldDB" id="A0A371AUV0"/>
<keyword evidence="8" id="KW-1185">Reference proteome</keyword>
<feature type="transmembrane region" description="Helical" evidence="6">
    <location>
        <begin position="111"/>
        <end position="127"/>
    </location>
</feature>
<organism evidence="7 8">
    <name type="scientific">Anaerosacchariphilus polymeriproducens</name>
    <dbReference type="NCBI Taxonomy" id="1812858"/>
    <lineage>
        <taxon>Bacteria</taxon>
        <taxon>Bacillati</taxon>
        <taxon>Bacillota</taxon>
        <taxon>Clostridia</taxon>
        <taxon>Lachnospirales</taxon>
        <taxon>Lachnospiraceae</taxon>
        <taxon>Anaerosacchariphilus</taxon>
    </lineage>
</organism>
<comment type="subcellular location">
    <subcellularLocation>
        <location evidence="1">Cell membrane</location>
        <topology evidence="1">Multi-pass membrane protein</topology>
    </subcellularLocation>
</comment>